<dbReference type="AlphaFoldDB" id="A0A820CEJ4"/>
<dbReference type="SUPFAM" id="SSF54495">
    <property type="entry name" value="UBC-like"/>
    <property type="match status" value="1"/>
</dbReference>
<evidence type="ECO:0000313" key="2">
    <source>
        <dbReference type="EMBL" id="CAF4220064.1"/>
    </source>
</evidence>
<dbReference type="Proteomes" id="UP000663866">
    <property type="component" value="Unassembled WGS sequence"/>
</dbReference>
<name>A0A820CEJ4_9BILA</name>
<dbReference type="EMBL" id="CAJOBG010007545">
    <property type="protein sequence ID" value="CAF4220064.1"/>
    <property type="molecule type" value="Genomic_DNA"/>
</dbReference>
<sequence length="369" mass="42158">MKCETSLPSMGEILVGLQKSIHGIEKFRSIEQCCVYTSEIPNTSIRLYLSNNLDEGMMSSLLAYTNVISIYQYEPSPRCIKKESKPVDDKYLDTPITEIPRSHNQLMCSNKSIKHQLRIKILLCIPTTPEGKVDFITWSRENYSECSTYIRDINQFDSEFKPDQAILWHISDMPHEAYIVAGIGIVVVSREIKTIGVLHSEHPEKCTEQIILSRTDYLDRAENIQLIDRIDVIVSDALNFSNEQERSQALEITDQQSLSQERTTRAPALFSLNSSPVSKHLLRELEQQRLLNTCESEAPMFIVESSLFAKDSGSLELILIIGRLLPRSDIFNQTTYRVEILIPTGYLFVASEVHFLTRIHHLNVHINGE</sequence>
<protein>
    <recommendedName>
        <fullName evidence="1">UBC core domain-containing protein</fullName>
    </recommendedName>
</protein>
<organism evidence="2 3">
    <name type="scientific">Rotaria magnacalcarata</name>
    <dbReference type="NCBI Taxonomy" id="392030"/>
    <lineage>
        <taxon>Eukaryota</taxon>
        <taxon>Metazoa</taxon>
        <taxon>Spiralia</taxon>
        <taxon>Gnathifera</taxon>
        <taxon>Rotifera</taxon>
        <taxon>Eurotatoria</taxon>
        <taxon>Bdelloidea</taxon>
        <taxon>Philodinida</taxon>
        <taxon>Philodinidae</taxon>
        <taxon>Rotaria</taxon>
    </lineage>
</organism>
<comment type="caution">
    <text evidence="2">The sequence shown here is derived from an EMBL/GenBank/DDBJ whole genome shotgun (WGS) entry which is preliminary data.</text>
</comment>
<evidence type="ECO:0000259" key="1">
    <source>
        <dbReference type="PROSITE" id="PS50127"/>
    </source>
</evidence>
<gene>
    <name evidence="2" type="ORF">OVN521_LOCUS27388</name>
</gene>
<dbReference type="PROSITE" id="PS50127">
    <property type="entry name" value="UBC_2"/>
    <property type="match status" value="1"/>
</dbReference>
<keyword evidence="3" id="KW-1185">Reference proteome</keyword>
<dbReference type="InterPro" id="IPR016135">
    <property type="entry name" value="UBQ-conjugating_enzyme/RWD"/>
</dbReference>
<reference evidence="2" key="1">
    <citation type="submission" date="2021-02" db="EMBL/GenBank/DDBJ databases">
        <authorList>
            <person name="Nowell W R."/>
        </authorList>
    </citation>
    <scope>NUCLEOTIDE SEQUENCE</scope>
</reference>
<evidence type="ECO:0000313" key="3">
    <source>
        <dbReference type="Proteomes" id="UP000663866"/>
    </source>
</evidence>
<proteinExistence type="predicted"/>
<dbReference type="Gene3D" id="3.10.110.10">
    <property type="entry name" value="Ubiquitin Conjugating Enzyme"/>
    <property type="match status" value="1"/>
</dbReference>
<feature type="domain" description="UBC core" evidence="1">
    <location>
        <begin position="276"/>
        <end position="369"/>
    </location>
</feature>
<dbReference type="InterPro" id="IPR000608">
    <property type="entry name" value="UBC"/>
</dbReference>
<accession>A0A820CEJ4</accession>